<dbReference type="AlphaFoldDB" id="A0A3A9K4X7"/>
<feature type="signal peptide" evidence="6">
    <location>
        <begin position="1"/>
        <end position="20"/>
    </location>
</feature>
<feature type="region of interest" description="Disordered" evidence="5">
    <location>
        <begin position="26"/>
        <end position="76"/>
    </location>
</feature>
<evidence type="ECO:0000256" key="4">
    <source>
        <dbReference type="ARBA" id="ARBA00022729"/>
    </source>
</evidence>
<dbReference type="PANTHER" id="PTHR30532:SF28">
    <property type="entry name" value="PETROBACTIN-BINDING PROTEIN YCLQ"/>
    <property type="match status" value="1"/>
</dbReference>
<feature type="chain" id="PRO_5038993002" evidence="6">
    <location>
        <begin position="21"/>
        <end position="356"/>
    </location>
</feature>
<dbReference type="PANTHER" id="PTHR30532">
    <property type="entry name" value="IRON III DICITRATE-BINDING PERIPLASMIC PROTEIN"/>
    <property type="match status" value="1"/>
</dbReference>
<keyword evidence="3" id="KW-0813">Transport</keyword>
<sequence length="356" mass="38640">MKKSLSIISMSMLLAVFTVACGSNEESNAAENNAAANEESTEQENNASENENTEVENAANESNENSGNAEVEVEETPAEITVEHELGETVVPTNPENVVVFDYGVLDTLREIGVDPIAVPQGNIPEYLGEFEGEEYENAGTLFEPDFETIYGLEPDLIIISGRAAEAFDELSEIAPTIHVGVDTANYVESFQENSLLLGEIFGETELVETKLAEIDEAIATLYETATANEITGLFTLANEGELSAYGLGSRFGIIHDEFGIPAADENIEDSSHGQNVSFEYVLETNPDYLFVMDRGAAIGDEEFSAQETIENELIKQTTAYQEDNVVYVDPSYWYLAAGGLTSVAGMVEDVQEGLE</sequence>
<dbReference type="PROSITE" id="PS51257">
    <property type="entry name" value="PROKAR_LIPOPROTEIN"/>
    <property type="match status" value="1"/>
</dbReference>
<evidence type="ECO:0000313" key="9">
    <source>
        <dbReference type="Proteomes" id="UP000281498"/>
    </source>
</evidence>
<organism evidence="8 9">
    <name type="scientific">Salipaludibacillus neizhouensis</name>
    <dbReference type="NCBI Taxonomy" id="885475"/>
    <lineage>
        <taxon>Bacteria</taxon>
        <taxon>Bacillati</taxon>
        <taxon>Bacillota</taxon>
        <taxon>Bacilli</taxon>
        <taxon>Bacillales</taxon>
        <taxon>Bacillaceae</taxon>
    </lineage>
</organism>
<keyword evidence="4 6" id="KW-0732">Signal</keyword>
<accession>A0A3A9K4X7</accession>
<dbReference type="GO" id="GO:1901678">
    <property type="term" value="P:iron coordination entity transport"/>
    <property type="evidence" value="ECO:0007669"/>
    <property type="project" value="UniProtKB-ARBA"/>
</dbReference>
<feature type="domain" description="Fe/B12 periplasmic-binding" evidence="7">
    <location>
        <begin position="97"/>
        <end position="356"/>
    </location>
</feature>
<comment type="similarity">
    <text evidence="2">Belongs to the bacterial solute-binding protein 8 family.</text>
</comment>
<evidence type="ECO:0000259" key="7">
    <source>
        <dbReference type="PROSITE" id="PS50983"/>
    </source>
</evidence>
<dbReference type="GO" id="GO:0005886">
    <property type="term" value="C:plasma membrane"/>
    <property type="evidence" value="ECO:0007669"/>
    <property type="project" value="UniProtKB-SubCell"/>
</dbReference>
<keyword evidence="9" id="KW-1185">Reference proteome</keyword>
<dbReference type="InterPro" id="IPR002491">
    <property type="entry name" value="ABC_transptr_periplasmic_BD"/>
</dbReference>
<name>A0A3A9K4X7_9BACI</name>
<reference evidence="8 9" key="1">
    <citation type="submission" date="2017-10" db="EMBL/GenBank/DDBJ databases">
        <title>Bacillus sp. nov., a halophilic bacterium isolated from a Keqin Lake.</title>
        <authorList>
            <person name="Wang H."/>
        </authorList>
    </citation>
    <scope>NUCLEOTIDE SEQUENCE [LARGE SCALE GENOMIC DNA]</scope>
    <source>
        <strain evidence="8 9">KCTC 13187</strain>
    </source>
</reference>
<protein>
    <submittedName>
        <fullName evidence="8">ABC transporter</fullName>
    </submittedName>
</protein>
<gene>
    <name evidence="8" type="ORF">CR203_16030</name>
</gene>
<dbReference type="OrthoDB" id="63946at2"/>
<dbReference type="CDD" id="cd01140">
    <property type="entry name" value="FatB"/>
    <property type="match status" value="1"/>
</dbReference>
<dbReference type="RefSeq" id="WP_110939182.1">
    <property type="nucleotide sequence ID" value="NZ_KZ614148.1"/>
</dbReference>
<evidence type="ECO:0000256" key="2">
    <source>
        <dbReference type="ARBA" id="ARBA00008814"/>
    </source>
</evidence>
<feature type="compositionally biased region" description="Low complexity" evidence="5">
    <location>
        <begin position="26"/>
        <end position="70"/>
    </location>
</feature>
<evidence type="ECO:0000256" key="5">
    <source>
        <dbReference type="SAM" id="MobiDB-lite"/>
    </source>
</evidence>
<dbReference type="SUPFAM" id="SSF53807">
    <property type="entry name" value="Helical backbone' metal receptor"/>
    <property type="match status" value="1"/>
</dbReference>
<dbReference type="GO" id="GO:0030288">
    <property type="term" value="C:outer membrane-bounded periplasmic space"/>
    <property type="evidence" value="ECO:0007669"/>
    <property type="project" value="TreeGrafter"/>
</dbReference>
<evidence type="ECO:0000256" key="3">
    <source>
        <dbReference type="ARBA" id="ARBA00022448"/>
    </source>
</evidence>
<comment type="subcellular location">
    <subcellularLocation>
        <location evidence="1">Cell membrane</location>
        <topology evidence="1">Lipid-anchor</topology>
    </subcellularLocation>
</comment>
<dbReference type="Gene3D" id="3.40.50.1980">
    <property type="entry name" value="Nitrogenase molybdenum iron protein domain"/>
    <property type="match status" value="2"/>
</dbReference>
<evidence type="ECO:0000256" key="6">
    <source>
        <dbReference type="SAM" id="SignalP"/>
    </source>
</evidence>
<evidence type="ECO:0000256" key="1">
    <source>
        <dbReference type="ARBA" id="ARBA00004193"/>
    </source>
</evidence>
<evidence type="ECO:0000313" key="8">
    <source>
        <dbReference type="EMBL" id="RKL66398.1"/>
    </source>
</evidence>
<dbReference type="InterPro" id="IPR051313">
    <property type="entry name" value="Bact_iron-sidero_bind"/>
</dbReference>
<dbReference type="InterPro" id="IPR033870">
    <property type="entry name" value="FatB"/>
</dbReference>
<dbReference type="Pfam" id="PF01497">
    <property type="entry name" value="Peripla_BP_2"/>
    <property type="match status" value="1"/>
</dbReference>
<dbReference type="PROSITE" id="PS50983">
    <property type="entry name" value="FE_B12_PBP"/>
    <property type="match status" value="1"/>
</dbReference>
<comment type="caution">
    <text evidence="8">The sequence shown here is derived from an EMBL/GenBank/DDBJ whole genome shotgun (WGS) entry which is preliminary data.</text>
</comment>
<dbReference type="EMBL" id="PDOE01000007">
    <property type="protein sequence ID" value="RKL66398.1"/>
    <property type="molecule type" value="Genomic_DNA"/>
</dbReference>
<dbReference type="Proteomes" id="UP000281498">
    <property type="component" value="Unassembled WGS sequence"/>
</dbReference>
<proteinExistence type="inferred from homology"/>